<reference evidence="2 3" key="1">
    <citation type="journal article" date="2020" name="bioRxiv">
        <title>Whole genome comparisons of ergot fungi reveals the divergence and evolution of species within the genus Claviceps are the result of varying mechanisms driving genome evolution and host range expansion.</title>
        <authorList>
            <person name="Wyka S.A."/>
            <person name="Mondo S.J."/>
            <person name="Liu M."/>
            <person name="Dettman J."/>
            <person name="Nalam V."/>
            <person name="Broders K.D."/>
        </authorList>
    </citation>
    <scope>NUCLEOTIDE SEQUENCE [LARGE SCALE GENOMIC DNA]</scope>
    <source>
        <strain evidence="2 3">CCC 1485</strain>
    </source>
</reference>
<protein>
    <submittedName>
        <fullName evidence="2">Uncharacterized protein</fullName>
    </submittedName>
</protein>
<organism evidence="2 3">
    <name type="scientific">Claviceps pazoutovae</name>
    <dbReference type="NCBI Taxonomy" id="1649127"/>
    <lineage>
        <taxon>Eukaryota</taxon>
        <taxon>Fungi</taxon>
        <taxon>Dikarya</taxon>
        <taxon>Ascomycota</taxon>
        <taxon>Pezizomycotina</taxon>
        <taxon>Sordariomycetes</taxon>
        <taxon>Hypocreomycetidae</taxon>
        <taxon>Hypocreales</taxon>
        <taxon>Clavicipitaceae</taxon>
        <taxon>Claviceps</taxon>
    </lineage>
</organism>
<name>A0A9P7MHH6_9HYPO</name>
<evidence type="ECO:0000313" key="3">
    <source>
        <dbReference type="Proteomes" id="UP000706124"/>
    </source>
</evidence>
<gene>
    <name evidence="2" type="ORF">E4U60_005857</name>
</gene>
<feature type="non-terminal residue" evidence="2">
    <location>
        <position position="59"/>
    </location>
</feature>
<dbReference type="EMBL" id="SRPO01000053">
    <property type="protein sequence ID" value="KAG5944589.1"/>
    <property type="molecule type" value="Genomic_DNA"/>
</dbReference>
<proteinExistence type="predicted"/>
<comment type="caution">
    <text evidence="2">The sequence shown here is derived from an EMBL/GenBank/DDBJ whole genome shotgun (WGS) entry which is preliminary data.</text>
</comment>
<accession>A0A9P7MHH6</accession>
<dbReference type="AlphaFoldDB" id="A0A9P7MHH6"/>
<keyword evidence="3" id="KW-1185">Reference proteome</keyword>
<evidence type="ECO:0000313" key="2">
    <source>
        <dbReference type="EMBL" id="KAG5944589.1"/>
    </source>
</evidence>
<dbReference type="Proteomes" id="UP000706124">
    <property type="component" value="Unassembled WGS sequence"/>
</dbReference>
<feature type="region of interest" description="Disordered" evidence="1">
    <location>
        <begin position="1"/>
        <end position="59"/>
    </location>
</feature>
<sequence>MATDTPQDVSTESSPPAQPTPPTGSGSGSPSPPQSPSPSSSCDSEPLYGGYSRFEIELE</sequence>
<evidence type="ECO:0000256" key="1">
    <source>
        <dbReference type="SAM" id="MobiDB-lite"/>
    </source>
</evidence>